<dbReference type="GO" id="GO:0016790">
    <property type="term" value="F:thiolester hydrolase activity"/>
    <property type="evidence" value="ECO:0007669"/>
    <property type="project" value="UniProtKB-ARBA"/>
</dbReference>
<dbReference type="PANTHER" id="PTHR47260">
    <property type="entry name" value="UPF0644 PROTEIN PB2B4.06"/>
    <property type="match status" value="1"/>
</dbReference>
<feature type="domain" description="Thioesterase" evidence="1">
    <location>
        <begin position="60"/>
        <end position="113"/>
    </location>
</feature>
<name>A0A445N2F3_9BACT</name>
<gene>
    <name evidence="2" type="ORF">PITCH_A780019</name>
</gene>
<reference evidence="2" key="1">
    <citation type="submission" date="2018-01" db="EMBL/GenBank/DDBJ databases">
        <authorList>
            <person name="Regsiter A."/>
            <person name="William W."/>
        </authorList>
    </citation>
    <scope>NUCLEOTIDE SEQUENCE</scope>
    <source>
        <strain evidence="2">TRIP AH-1</strain>
    </source>
</reference>
<organism evidence="2">
    <name type="scientific">uncultured Desulfobacterium sp</name>
    <dbReference type="NCBI Taxonomy" id="201089"/>
    <lineage>
        <taxon>Bacteria</taxon>
        <taxon>Pseudomonadati</taxon>
        <taxon>Thermodesulfobacteriota</taxon>
        <taxon>Desulfobacteria</taxon>
        <taxon>Desulfobacterales</taxon>
        <taxon>Desulfobacteriaceae</taxon>
        <taxon>Desulfobacterium</taxon>
        <taxon>environmental samples</taxon>
    </lineage>
</organism>
<dbReference type="Pfam" id="PF03061">
    <property type="entry name" value="4HBT"/>
    <property type="match status" value="1"/>
</dbReference>
<dbReference type="PANTHER" id="PTHR47260:SF1">
    <property type="entry name" value="UPF0644 PROTEIN PB2B4.06"/>
    <property type="match status" value="1"/>
</dbReference>
<dbReference type="InterPro" id="IPR029069">
    <property type="entry name" value="HotDog_dom_sf"/>
</dbReference>
<dbReference type="SUPFAM" id="SSF54637">
    <property type="entry name" value="Thioesterase/thiol ester dehydrase-isomerase"/>
    <property type="match status" value="1"/>
</dbReference>
<dbReference type="InterPro" id="IPR052061">
    <property type="entry name" value="PTE-AB_protein"/>
</dbReference>
<sequence length="170" mass="19639">MRNRGDKEEYRFLPTRSWDQHCFGCGPTNRFGLQMKFYTDEKSVFSWIEVPEHLCGWNRLVHGGVISTILDEVMGWSAIHLYKIIVLTKNMSIDFVRPVFVNEELKAEGRVTKFDNPGEVTICGTIHNGRGELCAKATGKFSYFPPATIQEMGIMDDDFVRDFEEYIKEN</sequence>
<evidence type="ECO:0000313" key="2">
    <source>
        <dbReference type="EMBL" id="SPD75889.1"/>
    </source>
</evidence>
<dbReference type="Gene3D" id="3.10.129.10">
    <property type="entry name" value="Hotdog Thioesterase"/>
    <property type="match status" value="1"/>
</dbReference>
<accession>A0A445N2F3</accession>
<proteinExistence type="predicted"/>
<dbReference type="InterPro" id="IPR006683">
    <property type="entry name" value="Thioestr_dom"/>
</dbReference>
<protein>
    <submittedName>
        <fullName evidence="2">Thioesterase superfamily</fullName>
    </submittedName>
</protein>
<dbReference type="CDD" id="cd03443">
    <property type="entry name" value="PaaI_thioesterase"/>
    <property type="match status" value="1"/>
</dbReference>
<evidence type="ECO:0000259" key="1">
    <source>
        <dbReference type="Pfam" id="PF03061"/>
    </source>
</evidence>
<dbReference type="EMBL" id="OJIN01000223">
    <property type="protein sequence ID" value="SPD75889.1"/>
    <property type="molecule type" value="Genomic_DNA"/>
</dbReference>
<dbReference type="AlphaFoldDB" id="A0A445N2F3"/>